<dbReference type="Pfam" id="PF05841">
    <property type="entry name" value="Apc15p"/>
    <property type="match status" value="1"/>
</dbReference>
<keyword evidence="3" id="KW-1185">Reference proteome</keyword>
<dbReference type="Proteomes" id="UP000019375">
    <property type="component" value="Unassembled WGS sequence"/>
</dbReference>
<protein>
    <submittedName>
        <fullName evidence="2">ZYBA0S06-07206g1_1</fullName>
    </submittedName>
</protein>
<dbReference type="InterPro" id="IPR008402">
    <property type="entry name" value="APC_su15/mnd2"/>
</dbReference>
<feature type="compositionally biased region" description="Basic and acidic residues" evidence="1">
    <location>
        <begin position="343"/>
        <end position="354"/>
    </location>
</feature>
<feature type="region of interest" description="Disordered" evidence="1">
    <location>
        <begin position="318"/>
        <end position="354"/>
    </location>
</feature>
<dbReference type="AlphaFoldDB" id="A0A8J2X941"/>
<dbReference type="OrthoDB" id="4047136at2759"/>
<dbReference type="GO" id="GO:0005680">
    <property type="term" value="C:anaphase-promoting complex"/>
    <property type="evidence" value="ECO:0007669"/>
    <property type="project" value="InterPro"/>
</dbReference>
<organism evidence="2 3">
    <name type="scientific">Zygosaccharomyces bailii (strain CLIB 213 / ATCC 58445 / CBS 680 / BCRC 21525 / NBRC 1098 / NCYC 1416 / NRRL Y-2227)</name>
    <dbReference type="NCBI Taxonomy" id="1333698"/>
    <lineage>
        <taxon>Eukaryota</taxon>
        <taxon>Fungi</taxon>
        <taxon>Dikarya</taxon>
        <taxon>Ascomycota</taxon>
        <taxon>Saccharomycotina</taxon>
        <taxon>Saccharomycetes</taxon>
        <taxon>Saccharomycetales</taxon>
        <taxon>Saccharomycetaceae</taxon>
        <taxon>Zygosaccharomyces</taxon>
    </lineage>
</organism>
<dbReference type="PIRSF" id="PIRSF022699">
    <property type="entry name" value="MND2"/>
    <property type="match status" value="1"/>
</dbReference>
<evidence type="ECO:0000313" key="3">
    <source>
        <dbReference type="Proteomes" id="UP000019375"/>
    </source>
</evidence>
<feature type="region of interest" description="Disordered" evidence="1">
    <location>
        <begin position="124"/>
        <end position="187"/>
    </location>
</feature>
<dbReference type="EMBL" id="HG316459">
    <property type="protein sequence ID" value="CDF90379.1"/>
    <property type="molecule type" value="Genomic_DNA"/>
</dbReference>
<feature type="compositionally biased region" description="Basic residues" evidence="1">
    <location>
        <begin position="35"/>
        <end position="53"/>
    </location>
</feature>
<feature type="compositionally biased region" description="Polar residues" evidence="1">
    <location>
        <begin position="157"/>
        <end position="168"/>
    </location>
</feature>
<dbReference type="InterPro" id="IPR016807">
    <property type="entry name" value="Mnd2"/>
</dbReference>
<name>A0A8J2X941_ZYGB2</name>
<gene>
    <name evidence="2" type="ORF">BN860_07206g</name>
</gene>
<reference evidence="3" key="1">
    <citation type="journal article" date="2013" name="Genome Announc.">
        <title>Genome sequence of the food spoilage yeast Zygosaccharomyces bailii CLIB 213(T).</title>
        <authorList>
            <person name="Galeote V."/>
            <person name="Bigey F."/>
            <person name="Devillers H."/>
            <person name="Neuveglise C."/>
            <person name="Dequin S."/>
        </authorList>
    </citation>
    <scope>NUCLEOTIDE SEQUENCE [LARGE SCALE GENOMIC DNA]</scope>
    <source>
        <strain evidence="3">CLIB 213 / ATCC 58445 / CBS 680 / CCRC 21525 / NBRC 1098 / NCYC 1416 / NRRL Y-2227</strain>
    </source>
</reference>
<feature type="region of interest" description="Disordered" evidence="1">
    <location>
        <begin position="30"/>
        <end position="56"/>
    </location>
</feature>
<accession>A0A8J2X941</accession>
<dbReference type="GO" id="GO:0031145">
    <property type="term" value="P:anaphase-promoting complex-dependent catabolic process"/>
    <property type="evidence" value="ECO:0007669"/>
    <property type="project" value="InterPro"/>
</dbReference>
<proteinExistence type="predicted"/>
<sequence length="354" mass="39954">MFGQRESVPLCGLPLFHDIKENLLQQKQQLTMSQKTRHRDQAKRRTRNGKKTTAHAQFVPPLSAYNASEERPYLPAGRFDEMTMRIEQEEKRLNSIRNLGCNYIQPIGVGQTLQTLRDRKAAAAQASAEEANAMSLQQQDEQQQEEQQLNFILPPSFQENSGVDSPQDTAMLDDLAGNQMGSSSATHELAASFGQVTSQQNDEDEEEDEISYDYEAEFARVEDVRGEEEGILEKEHNSRFKMLNARDAARDFTIQQFVETSHMESHPYDLEDDFENPQLDVETNQGDSGDFTEVPWVNISDTVQSVDSPRVSSLNSIMGRRMGSTSTVAQGSARLAPPHSRRRISDNNSDHELV</sequence>
<feature type="compositionally biased region" description="Low complexity" evidence="1">
    <location>
        <begin position="124"/>
        <end position="148"/>
    </location>
</feature>
<evidence type="ECO:0000313" key="2">
    <source>
        <dbReference type="EMBL" id="CDF90379.1"/>
    </source>
</evidence>
<dbReference type="GO" id="GO:0030071">
    <property type="term" value="P:regulation of mitotic metaphase/anaphase transition"/>
    <property type="evidence" value="ECO:0007669"/>
    <property type="project" value="InterPro"/>
</dbReference>
<evidence type="ECO:0000256" key="1">
    <source>
        <dbReference type="SAM" id="MobiDB-lite"/>
    </source>
</evidence>